<dbReference type="PANTHER" id="PTHR33324">
    <property type="entry name" value="EXPRESSED PROTEIN"/>
    <property type="match status" value="1"/>
</dbReference>
<organism evidence="2 3">
    <name type="scientific">Mucor lusitanicus CBS 277.49</name>
    <dbReference type="NCBI Taxonomy" id="747725"/>
    <lineage>
        <taxon>Eukaryota</taxon>
        <taxon>Fungi</taxon>
        <taxon>Fungi incertae sedis</taxon>
        <taxon>Mucoromycota</taxon>
        <taxon>Mucoromycotina</taxon>
        <taxon>Mucoromycetes</taxon>
        <taxon>Mucorales</taxon>
        <taxon>Mucorineae</taxon>
        <taxon>Mucoraceae</taxon>
        <taxon>Mucor</taxon>
    </lineage>
</organism>
<proteinExistence type="predicted"/>
<feature type="compositionally biased region" description="Low complexity" evidence="1">
    <location>
        <begin position="256"/>
        <end position="280"/>
    </location>
</feature>
<feature type="compositionally biased region" description="Polar residues" evidence="1">
    <location>
        <begin position="186"/>
        <end position="219"/>
    </location>
</feature>
<evidence type="ECO:0000256" key="1">
    <source>
        <dbReference type="SAM" id="MobiDB-lite"/>
    </source>
</evidence>
<dbReference type="STRING" id="747725.A0A168PFR8"/>
<name>A0A168PFR8_MUCCL</name>
<dbReference type="PANTHER" id="PTHR33324:SF2">
    <property type="entry name" value="MYB_SANT-LIKE DNA-BINDING DOMAIN-CONTAINING PROTEIN"/>
    <property type="match status" value="1"/>
</dbReference>
<dbReference type="OrthoDB" id="96345at2759"/>
<sequence>MAPYTSTTSKGKKPYKSWLKDGVNGGPSSMDVLVNWLSKKANYAKWKGDDCERIPKKSLLESIIDQMREVGIYHRLAKDVASKISTLQSNYRLAREWKEVDGKKLLETGASEEGIHEELLKRFPYWDALNEVFSSNRSSAWPMSISSIMHASEEEELFHVKQEEYGFDEDDESLTSPVKRRRRLSDSTLQPTTRSSVDNTSDSASTTHSTQSLPASNIQYHHHQPLPHHQPLHHPHQPPPQQQQPTIIRPLPRVLPSPIIHPTSTSSSSLSNTLPAPSQHQQHHHQQQQQTPPSFGRDHILAESLLQVTREKEAGRMKRSQDMLQFLREKRMERDQLLIEKELTKRVKAKAELVKNLMEAGFDKAAIAEQLNMLNVRGLTLQQVRVDPHYYPIMTTALAFVAD</sequence>
<keyword evidence="3" id="KW-1185">Reference proteome</keyword>
<evidence type="ECO:0000313" key="3">
    <source>
        <dbReference type="Proteomes" id="UP000077051"/>
    </source>
</evidence>
<dbReference type="Proteomes" id="UP000077051">
    <property type="component" value="Unassembled WGS sequence"/>
</dbReference>
<feature type="region of interest" description="Disordered" evidence="1">
    <location>
        <begin position="163"/>
        <end position="295"/>
    </location>
</feature>
<accession>A0A168PFR8</accession>
<comment type="caution">
    <text evidence="2">The sequence shown here is derived from an EMBL/GenBank/DDBJ whole genome shotgun (WGS) entry which is preliminary data.</text>
</comment>
<dbReference type="AlphaFoldDB" id="A0A168PFR8"/>
<feature type="compositionally biased region" description="Basic residues" evidence="1">
    <location>
        <begin position="220"/>
        <end position="236"/>
    </location>
</feature>
<dbReference type="EMBL" id="AMYB01000001">
    <property type="protein sequence ID" value="OAD07674.1"/>
    <property type="molecule type" value="Genomic_DNA"/>
</dbReference>
<reference evidence="2 3" key="1">
    <citation type="submission" date="2015-06" db="EMBL/GenBank/DDBJ databases">
        <title>Expansion of signal transduction pathways in fungi by whole-genome duplication.</title>
        <authorList>
            <consortium name="DOE Joint Genome Institute"/>
            <person name="Corrochano L.M."/>
            <person name="Kuo A."/>
            <person name="Marcet-Houben M."/>
            <person name="Polaino S."/>
            <person name="Salamov A."/>
            <person name="Villalobos J.M."/>
            <person name="Alvarez M.I."/>
            <person name="Avalos J."/>
            <person name="Benito E.P."/>
            <person name="Benoit I."/>
            <person name="Burger G."/>
            <person name="Camino L.P."/>
            <person name="Canovas D."/>
            <person name="Cerda-Olmedo E."/>
            <person name="Cheng J.-F."/>
            <person name="Dominguez A."/>
            <person name="Elias M."/>
            <person name="Eslava A.P."/>
            <person name="Glaser F."/>
            <person name="Grimwood J."/>
            <person name="Gutierrez G."/>
            <person name="Heitman J."/>
            <person name="Henrissat B."/>
            <person name="Iturriaga E.A."/>
            <person name="Lang B.F."/>
            <person name="Lavin J.L."/>
            <person name="Lee S."/>
            <person name="Li W."/>
            <person name="Lindquist E."/>
            <person name="Lopez-Garcia S."/>
            <person name="Luque E.M."/>
            <person name="Marcos A.T."/>
            <person name="Martin J."/>
            <person name="Mccluskey K."/>
            <person name="Medina H.R."/>
            <person name="Miralles-Duran A."/>
            <person name="Miyazaki A."/>
            <person name="Munoz-Torres E."/>
            <person name="Oguiza J.A."/>
            <person name="Ohm R."/>
            <person name="Olmedo M."/>
            <person name="Orejas M."/>
            <person name="Ortiz-Castellanos L."/>
            <person name="Pisabarro A.G."/>
            <person name="Rodriguez-Romero J."/>
            <person name="Ruiz-Herrera J."/>
            <person name="Ruiz-Vazquez R."/>
            <person name="Sanz C."/>
            <person name="Schackwitz W."/>
            <person name="Schmutz J."/>
            <person name="Shahriari M."/>
            <person name="Shelest E."/>
            <person name="Silva-Franco F."/>
            <person name="Soanes D."/>
            <person name="Syed K."/>
            <person name="Tagua V.G."/>
            <person name="Talbot N.J."/>
            <person name="Thon M."/>
            <person name="De Vries R.P."/>
            <person name="Wiebenga A."/>
            <person name="Yadav J.S."/>
            <person name="Braun E.L."/>
            <person name="Baker S."/>
            <person name="Garre V."/>
            <person name="Horwitz B."/>
            <person name="Torres-Martinez S."/>
            <person name="Idnurm A."/>
            <person name="Herrera-Estrella A."/>
            <person name="Gabaldon T."/>
            <person name="Grigoriev I.V."/>
        </authorList>
    </citation>
    <scope>NUCLEOTIDE SEQUENCE [LARGE SCALE GENOMIC DNA]</scope>
    <source>
        <strain evidence="2 3">CBS 277.49</strain>
    </source>
</reference>
<dbReference type="VEuPathDB" id="FungiDB:MUCCIDRAFT_104613"/>
<evidence type="ECO:0000313" key="2">
    <source>
        <dbReference type="EMBL" id="OAD07674.1"/>
    </source>
</evidence>
<protein>
    <submittedName>
        <fullName evidence="2">Uncharacterized protein</fullName>
    </submittedName>
</protein>
<gene>
    <name evidence="2" type="ORF">MUCCIDRAFT_104613</name>
</gene>